<evidence type="ECO:0000256" key="1">
    <source>
        <dbReference type="ARBA" id="ARBA00004123"/>
    </source>
</evidence>
<evidence type="ECO:0000256" key="3">
    <source>
        <dbReference type="ARBA" id="ARBA00022771"/>
    </source>
</evidence>
<name>A0A0C9YX35_9AGAM</name>
<dbReference type="GO" id="GO:0008270">
    <property type="term" value="F:zinc ion binding"/>
    <property type="evidence" value="ECO:0007669"/>
    <property type="project" value="UniProtKB-KW"/>
</dbReference>
<evidence type="ECO:0000256" key="2">
    <source>
        <dbReference type="ARBA" id="ARBA00022723"/>
    </source>
</evidence>
<organism evidence="6 7">
    <name type="scientific">Pisolithus microcarpus 441</name>
    <dbReference type="NCBI Taxonomy" id="765257"/>
    <lineage>
        <taxon>Eukaryota</taxon>
        <taxon>Fungi</taxon>
        <taxon>Dikarya</taxon>
        <taxon>Basidiomycota</taxon>
        <taxon>Agaricomycotina</taxon>
        <taxon>Agaricomycetes</taxon>
        <taxon>Agaricomycetidae</taxon>
        <taxon>Boletales</taxon>
        <taxon>Sclerodermatineae</taxon>
        <taxon>Pisolithaceae</taxon>
        <taxon>Pisolithus</taxon>
    </lineage>
</organism>
<dbReference type="OrthoDB" id="1607513at2759"/>
<dbReference type="GO" id="GO:0005634">
    <property type="term" value="C:nucleus"/>
    <property type="evidence" value="ECO:0007669"/>
    <property type="project" value="UniProtKB-SubCell"/>
</dbReference>
<dbReference type="PANTHER" id="PTHR46481:SF10">
    <property type="entry name" value="ZINC FINGER BED DOMAIN-CONTAINING PROTEIN 39"/>
    <property type="match status" value="1"/>
</dbReference>
<feature type="non-terminal residue" evidence="6">
    <location>
        <position position="1"/>
    </location>
</feature>
<comment type="subcellular location">
    <subcellularLocation>
        <location evidence="1">Nucleus</location>
    </subcellularLocation>
</comment>
<keyword evidence="2" id="KW-0479">Metal-binding</keyword>
<gene>
    <name evidence="6" type="ORF">PISMIDRAFT_82015</name>
</gene>
<dbReference type="InterPro" id="IPR052035">
    <property type="entry name" value="ZnF_BED_domain_contain"/>
</dbReference>
<reference evidence="7" key="2">
    <citation type="submission" date="2015-01" db="EMBL/GenBank/DDBJ databases">
        <title>Evolutionary Origins and Diversification of the Mycorrhizal Mutualists.</title>
        <authorList>
            <consortium name="DOE Joint Genome Institute"/>
            <consortium name="Mycorrhizal Genomics Consortium"/>
            <person name="Kohler A."/>
            <person name="Kuo A."/>
            <person name="Nagy L.G."/>
            <person name="Floudas D."/>
            <person name="Copeland A."/>
            <person name="Barry K.W."/>
            <person name="Cichocki N."/>
            <person name="Veneault-Fourrey C."/>
            <person name="LaButti K."/>
            <person name="Lindquist E.A."/>
            <person name="Lipzen A."/>
            <person name="Lundell T."/>
            <person name="Morin E."/>
            <person name="Murat C."/>
            <person name="Riley R."/>
            <person name="Ohm R."/>
            <person name="Sun H."/>
            <person name="Tunlid A."/>
            <person name="Henrissat B."/>
            <person name="Grigoriev I.V."/>
            <person name="Hibbett D.S."/>
            <person name="Martin F."/>
        </authorList>
    </citation>
    <scope>NUCLEOTIDE SEQUENCE [LARGE SCALE GENOMIC DNA]</scope>
    <source>
        <strain evidence="7">441</strain>
    </source>
</reference>
<accession>A0A0C9YX35</accession>
<sequence>ELVLETWQDHFVVLKADLKKAVRQISFTADIWSADNLNSYLTVTAHWIGQDKKMAGLTLKAALIAFHHLPSCHTGNLIARTILQ</sequence>
<dbReference type="PANTHER" id="PTHR46481">
    <property type="entry name" value="ZINC FINGER BED DOMAIN-CONTAINING PROTEIN 4"/>
    <property type="match status" value="1"/>
</dbReference>
<protein>
    <submittedName>
        <fullName evidence="6">Uncharacterized protein</fullName>
    </submittedName>
</protein>
<keyword evidence="7" id="KW-1185">Reference proteome</keyword>
<evidence type="ECO:0000256" key="5">
    <source>
        <dbReference type="ARBA" id="ARBA00023242"/>
    </source>
</evidence>
<evidence type="ECO:0000313" key="6">
    <source>
        <dbReference type="EMBL" id="KIK18454.1"/>
    </source>
</evidence>
<dbReference type="EMBL" id="KN833805">
    <property type="protein sequence ID" value="KIK18454.1"/>
    <property type="molecule type" value="Genomic_DNA"/>
</dbReference>
<keyword evidence="5" id="KW-0539">Nucleus</keyword>
<proteinExistence type="predicted"/>
<evidence type="ECO:0000313" key="7">
    <source>
        <dbReference type="Proteomes" id="UP000054018"/>
    </source>
</evidence>
<keyword evidence="3" id="KW-0863">Zinc-finger</keyword>
<dbReference type="HOGENOM" id="CLU_155624_0_0_1"/>
<dbReference type="AlphaFoldDB" id="A0A0C9YX35"/>
<reference evidence="6 7" key="1">
    <citation type="submission" date="2014-04" db="EMBL/GenBank/DDBJ databases">
        <authorList>
            <consortium name="DOE Joint Genome Institute"/>
            <person name="Kuo A."/>
            <person name="Kohler A."/>
            <person name="Costa M.D."/>
            <person name="Nagy L.G."/>
            <person name="Floudas D."/>
            <person name="Copeland A."/>
            <person name="Barry K.W."/>
            <person name="Cichocki N."/>
            <person name="Veneault-Fourrey C."/>
            <person name="LaButti K."/>
            <person name="Lindquist E.A."/>
            <person name="Lipzen A."/>
            <person name="Lundell T."/>
            <person name="Morin E."/>
            <person name="Murat C."/>
            <person name="Sun H."/>
            <person name="Tunlid A."/>
            <person name="Henrissat B."/>
            <person name="Grigoriev I.V."/>
            <person name="Hibbett D.S."/>
            <person name="Martin F."/>
            <person name="Nordberg H.P."/>
            <person name="Cantor M.N."/>
            <person name="Hua S.X."/>
        </authorList>
    </citation>
    <scope>NUCLEOTIDE SEQUENCE [LARGE SCALE GENOMIC DNA]</scope>
    <source>
        <strain evidence="6 7">441</strain>
    </source>
</reference>
<dbReference type="Proteomes" id="UP000054018">
    <property type="component" value="Unassembled WGS sequence"/>
</dbReference>
<evidence type="ECO:0000256" key="4">
    <source>
        <dbReference type="ARBA" id="ARBA00022833"/>
    </source>
</evidence>
<keyword evidence="4" id="KW-0862">Zinc</keyword>
<feature type="non-terminal residue" evidence="6">
    <location>
        <position position="84"/>
    </location>
</feature>